<gene>
    <name evidence="1" type="ORF">DMP07_04460</name>
</gene>
<accession>A0A3N0AG83</accession>
<dbReference type="AlphaFoldDB" id="A0A3N0AG83"/>
<comment type="caution">
    <text evidence="1">The sequence shown here is derived from an EMBL/GenBank/DDBJ whole genome shotgun (WGS) entry which is preliminary data.</text>
</comment>
<organism evidence="1 2">
    <name type="scientific">Slackia faecicanis</name>
    <dbReference type="NCBI Taxonomy" id="255723"/>
    <lineage>
        <taxon>Bacteria</taxon>
        <taxon>Bacillati</taxon>
        <taxon>Actinomycetota</taxon>
        <taxon>Coriobacteriia</taxon>
        <taxon>Eggerthellales</taxon>
        <taxon>Eggerthellaceae</taxon>
        <taxon>Slackia</taxon>
    </lineage>
</organism>
<dbReference type="OrthoDB" id="3178255at2"/>
<evidence type="ECO:0000313" key="1">
    <source>
        <dbReference type="EMBL" id="RNL20836.1"/>
    </source>
</evidence>
<dbReference type="Proteomes" id="UP000267368">
    <property type="component" value="Unassembled WGS sequence"/>
</dbReference>
<dbReference type="RefSeq" id="WP_123197935.1">
    <property type="nucleotide sequence ID" value="NZ_QICB01000002.1"/>
</dbReference>
<sequence>MDNVERALRSAVQGCDPHYCAEAADLLGIGHPDCFECGGDECDACAERVADAMAAHLMPDGVQWPRFADGEPVSLGDEVQGIDCDEFVWAVRIDKAGWTLFDECREYVYSGGFGEPAERPMTPPAATVRCADCAHARVTPRGLSCAVHGGAGWFATEADGFCHRGERR</sequence>
<dbReference type="EMBL" id="QICB01000002">
    <property type="protein sequence ID" value="RNL20836.1"/>
    <property type="molecule type" value="Genomic_DNA"/>
</dbReference>
<name>A0A3N0AG83_9ACTN</name>
<reference evidence="2" key="1">
    <citation type="submission" date="2018-05" db="EMBL/GenBank/DDBJ databases">
        <title>Genome Sequencing of selected type strains of the family Eggerthellaceae.</title>
        <authorList>
            <person name="Danylec N."/>
            <person name="Stoll D.A."/>
            <person name="Doetsch A."/>
            <person name="Huch M."/>
        </authorList>
    </citation>
    <scope>NUCLEOTIDE SEQUENCE [LARGE SCALE GENOMIC DNA]</scope>
    <source>
        <strain evidence="2">DSM 17537</strain>
    </source>
</reference>
<keyword evidence="2" id="KW-1185">Reference proteome</keyword>
<protein>
    <submittedName>
        <fullName evidence="1">Uncharacterized protein</fullName>
    </submittedName>
</protein>
<evidence type="ECO:0000313" key="2">
    <source>
        <dbReference type="Proteomes" id="UP000267368"/>
    </source>
</evidence>
<proteinExistence type="predicted"/>